<proteinExistence type="predicted"/>
<name>A0ACA9YDG2_9ASCO</name>
<comment type="caution">
    <text evidence="1">The sequence shown here is derived from an EMBL/GenBank/DDBJ whole genome shotgun (WGS) entry which is preliminary data.</text>
</comment>
<dbReference type="Proteomes" id="UP001152531">
    <property type="component" value="Unassembled WGS sequence"/>
</dbReference>
<sequence length="529" mass="61820">MKRKIESDNDIDDDIDDESFDFGECYAPSRTHKSIGKVSTPAPDQPWVEKYKPQSVNEIAINPTKLKQLRDKMNGMLQQGSPRILVVTGPSGCSKSTAVKLISEELSRGFVEYNELEDFNEFLNDCKYLIDKNERFVVVENLPNVFYSETLKRFRQAIENWLYIDQNLPPLVICISEFEKKFNENNHEFFNIENNFNINTIFGKNILFYRGIEVLKFNSIAKRFLTKPLKQIVGREKVFKNIRQNNINKFMDIIVEAGDIRLSINNLEMWSKFFSKGMDSTNDYKKDEAIDLFHAIGKIIYSSTDHRDLDKSEQLNNNINDILKKYENLQLLNLSILENYSNFINETDFETMEFISNKLSESELIYKFDEGKDVMIRSTRVGLDENLISNKKFNSITFTKNFNMLREANKVSRIIHQLKGSPNFQTSFNNINLIDGFYVPIIINKLQYKNYDRIGGKFKYLGDSLFEEEEPSQQLEFKIDIKDNADDDDELSDPLEDSDDDFDLTINDNERKPLPHESDYEFSDDSEFM</sequence>
<accession>A0ACA9YDG2</accession>
<organism evidence="1 2">
    <name type="scientific">[Candida] jaroonii</name>
    <dbReference type="NCBI Taxonomy" id="467808"/>
    <lineage>
        <taxon>Eukaryota</taxon>
        <taxon>Fungi</taxon>
        <taxon>Dikarya</taxon>
        <taxon>Ascomycota</taxon>
        <taxon>Saccharomycotina</taxon>
        <taxon>Pichiomycetes</taxon>
        <taxon>Debaryomycetaceae</taxon>
        <taxon>Yamadazyma</taxon>
    </lineage>
</organism>
<evidence type="ECO:0000313" key="1">
    <source>
        <dbReference type="EMBL" id="CAH6722499.1"/>
    </source>
</evidence>
<dbReference type="EMBL" id="CALSDN010000009">
    <property type="protein sequence ID" value="CAH6722499.1"/>
    <property type="molecule type" value="Genomic_DNA"/>
</dbReference>
<reference evidence="1" key="1">
    <citation type="submission" date="2022-06" db="EMBL/GenBank/DDBJ databases">
        <authorList>
            <person name="Legras J.-L."/>
            <person name="Devillers H."/>
            <person name="Grondin C."/>
        </authorList>
    </citation>
    <scope>NUCLEOTIDE SEQUENCE</scope>
    <source>
        <strain evidence="1">CLIB 1444</strain>
    </source>
</reference>
<gene>
    <name evidence="1" type="ORF">CLIB1444_09S04918</name>
</gene>
<protein>
    <submittedName>
        <fullName evidence="1">Checkpoint protein Rad24p</fullName>
    </submittedName>
</protein>
<keyword evidence="2" id="KW-1185">Reference proteome</keyword>
<evidence type="ECO:0000313" key="2">
    <source>
        <dbReference type="Proteomes" id="UP001152531"/>
    </source>
</evidence>